<keyword evidence="3" id="KW-1185">Reference proteome</keyword>
<reference evidence="2" key="1">
    <citation type="submission" date="2022-11" db="EMBL/GenBank/DDBJ databases">
        <title>Chromosome-level genome of Pogonophryne albipinna.</title>
        <authorList>
            <person name="Jo E."/>
        </authorList>
    </citation>
    <scope>NUCLEOTIDE SEQUENCE</scope>
    <source>
        <strain evidence="2">SGF0006</strain>
        <tissue evidence="2">Muscle</tissue>
    </source>
</reference>
<feature type="region of interest" description="Disordered" evidence="1">
    <location>
        <begin position="167"/>
        <end position="186"/>
    </location>
</feature>
<feature type="region of interest" description="Disordered" evidence="1">
    <location>
        <begin position="26"/>
        <end position="98"/>
    </location>
</feature>
<sequence length="224" mass="24519">DRDAPIAHRPGPGKLFKRQHLCYGSDRGAVPKAPRWLTRTRESSARTPMQRKPTSPLNPVLPCALLSKVSKPPERVHHASRSGMPPANALRRDTQQQRGEIIFLCGAPPGPLEAARHGCSKRDGASTSWESQMEKQQAVLIKASEEEESRVMMKARLADPLDTVICEKRGMEGGGGTKASRSGGEVIQMGTDQQEMKGIWDMHSPEATADTVTAKRGREVEAPR</sequence>
<feature type="non-terminal residue" evidence="2">
    <location>
        <position position="224"/>
    </location>
</feature>
<accession>A0AAD6B9L7</accession>
<dbReference type="Proteomes" id="UP001219934">
    <property type="component" value="Unassembled WGS sequence"/>
</dbReference>
<evidence type="ECO:0000313" key="3">
    <source>
        <dbReference type="Proteomes" id="UP001219934"/>
    </source>
</evidence>
<name>A0AAD6B9L7_9TELE</name>
<feature type="region of interest" description="Disordered" evidence="1">
    <location>
        <begin position="114"/>
        <end position="133"/>
    </location>
</feature>
<feature type="compositionally biased region" description="Basic and acidic residues" evidence="1">
    <location>
        <begin position="114"/>
        <end position="124"/>
    </location>
</feature>
<evidence type="ECO:0000313" key="2">
    <source>
        <dbReference type="EMBL" id="KAJ4939318.1"/>
    </source>
</evidence>
<feature type="non-terminal residue" evidence="2">
    <location>
        <position position="1"/>
    </location>
</feature>
<dbReference type="EMBL" id="JAPTMU010000008">
    <property type="protein sequence ID" value="KAJ4939318.1"/>
    <property type="molecule type" value="Genomic_DNA"/>
</dbReference>
<comment type="caution">
    <text evidence="2">The sequence shown here is derived from an EMBL/GenBank/DDBJ whole genome shotgun (WGS) entry which is preliminary data.</text>
</comment>
<organism evidence="2 3">
    <name type="scientific">Pogonophryne albipinna</name>
    <dbReference type="NCBI Taxonomy" id="1090488"/>
    <lineage>
        <taxon>Eukaryota</taxon>
        <taxon>Metazoa</taxon>
        <taxon>Chordata</taxon>
        <taxon>Craniata</taxon>
        <taxon>Vertebrata</taxon>
        <taxon>Euteleostomi</taxon>
        <taxon>Actinopterygii</taxon>
        <taxon>Neopterygii</taxon>
        <taxon>Teleostei</taxon>
        <taxon>Neoteleostei</taxon>
        <taxon>Acanthomorphata</taxon>
        <taxon>Eupercaria</taxon>
        <taxon>Perciformes</taxon>
        <taxon>Notothenioidei</taxon>
        <taxon>Pogonophryne</taxon>
    </lineage>
</organism>
<proteinExistence type="predicted"/>
<dbReference type="AlphaFoldDB" id="A0AAD6B9L7"/>
<gene>
    <name evidence="2" type="ORF">JOQ06_028768</name>
</gene>
<evidence type="ECO:0000256" key="1">
    <source>
        <dbReference type="SAM" id="MobiDB-lite"/>
    </source>
</evidence>
<protein>
    <submittedName>
        <fullName evidence="2">Uncharacterized protein</fullName>
    </submittedName>
</protein>
<feature type="region of interest" description="Disordered" evidence="1">
    <location>
        <begin position="203"/>
        <end position="224"/>
    </location>
</feature>